<dbReference type="Proteomes" id="UP000054559">
    <property type="component" value="Unassembled WGS sequence"/>
</dbReference>
<dbReference type="Pfam" id="PF01757">
    <property type="entry name" value="Acyl_transf_3"/>
    <property type="match status" value="1"/>
</dbReference>
<dbReference type="GO" id="GO:0016747">
    <property type="term" value="F:acyltransferase activity, transferring groups other than amino-acyl groups"/>
    <property type="evidence" value="ECO:0007669"/>
    <property type="project" value="InterPro"/>
</dbReference>
<evidence type="ECO:0000256" key="2">
    <source>
        <dbReference type="SAM" id="SignalP"/>
    </source>
</evidence>
<feature type="transmembrane region" description="Helical" evidence="1">
    <location>
        <begin position="413"/>
        <end position="432"/>
    </location>
</feature>
<evidence type="ECO:0000259" key="3">
    <source>
        <dbReference type="Pfam" id="PF01757"/>
    </source>
</evidence>
<feature type="chain" id="PRO_5005307933" description="Acyltransferase 3 domain-containing protein" evidence="2">
    <location>
        <begin position="19"/>
        <end position="464"/>
    </location>
</feature>
<name>A0A0J8R7A6_COCIT</name>
<dbReference type="PANTHER" id="PTHR23028:SF128">
    <property type="entry name" value="ACYLTRANSFERASE 3 DOMAIN-CONTAINING PROTEIN"/>
    <property type="match status" value="1"/>
</dbReference>
<keyword evidence="1" id="KW-1133">Transmembrane helix</keyword>
<organism evidence="4 5">
    <name type="scientific">Coccidioides immitis RMSCC 3703</name>
    <dbReference type="NCBI Taxonomy" id="454286"/>
    <lineage>
        <taxon>Eukaryota</taxon>
        <taxon>Fungi</taxon>
        <taxon>Dikarya</taxon>
        <taxon>Ascomycota</taxon>
        <taxon>Pezizomycotina</taxon>
        <taxon>Eurotiomycetes</taxon>
        <taxon>Eurotiomycetidae</taxon>
        <taxon>Onygenales</taxon>
        <taxon>Onygenaceae</taxon>
        <taxon>Coccidioides</taxon>
    </lineage>
</organism>
<gene>
    <name evidence="4" type="ORF">CISG_02185</name>
</gene>
<reference evidence="5" key="1">
    <citation type="journal article" date="2010" name="Genome Res.">
        <title>Population genomic sequencing of Coccidioides fungi reveals recent hybridization and transposon control.</title>
        <authorList>
            <person name="Neafsey D.E."/>
            <person name="Barker B.M."/>
            <person name="Sharpton T.J."/>
            <person name="Stajich J.E."/>
            <person name="Park D.J."/>
            <person name="Whiston E."/>
            <person name="Hung C.-Y."/>
            <person name="McMahan C."/>
            <person name="White J."/>
            <person name="Sykes S."/>
            <person name="Heiman D."/>
            <person name="Young S."/>
            <person name="Zeng Q."/>
            <person name="Abouelleil A."/>
            <person name="Aftuck L."/>
            <person name="Bessette D."/>
            <person name="Brown A."/>
            <person name="FitzGerald M."/>
            <person name="Lui A."/>
            <person name="Macdonald J.P."/>
            <person name="Priest M."/>
            <person name="Orbach M.J."/>
            <person name="Galgiani J.N."/>
            <person name="Kirkland T.N."/>
            <person name="Cole G.T."/>
            <person name="Birren B.W."/>
            <person name="Henn M.R."/>
            <person name="Taylor J.W."/>
            <person name="Rounsley S.D."/>
        </authorList>
    </citation>
    <scope>NUCLEOTIDE SEQUENCE [LARGE SCALE GENOMIC DNA]</scope>
    <source>
        <strain evidence="5">RMSCC 3703</strain>
    </source>
</reference>
<accession>A0A0J8R7A6</accession>
<dbReference type="PANTHER" id="PTHR23028">
    <property type="entry name" value="ACETYLTRANSFERASE"/>
    <property type="match status" value="1"/>
</dbReference>
<proteinExistence type="predicted"/>
<protein>
    <recommendedName>
        <fullName evidence="3">Acyltransferase 3 domain-containing protein</fullName>
    </recommendedName>
</protein>
<sequence length="464" mass="53054">MPFLISFLASLYRKLVMGSGGSSGSGGDNGRNVKWVDGLRGMASFLVLLTHLARAFDYNLFNARDTENGPIRLLQHPVLRIPWQGRIGVTIFAFLTGYVCALKPLRLSRAGNHNTAFSSIAKSAFRRPIRLIMPATIALILSWTIAQFGAFTVGRRCDSGWLRFSSVSVNPSFLHEVKRLFRVFLATWTNGHMDYDDHQWALLPLLKGSMMVYVTLVATMYVQYRYRMLVYVGMYMYFWQNPAADTETFGQQFYLGMFLSDMANHQPTQSFVSSRRWTRMIVCLVLASIGLFVASYPTHHAEWCGWSNFLLQLSKYIFPRETNLGKRYTALGVDLVILSIYLSPSTKALLSKPFFLWLGRNSFAVYLTHGTLLRTVLVWMIYGISGQPWKEWKNDKGEMEHSPFLPRGSGLNFAISIPTWFVLVYIVAHYWTTYVDSFCARMTQKLENFVFEQTEKSPMNGLPM</sequence>
<evidence type="ECO:0000256" key="1">
    <source>
        <dbReference type="SAM" id="Phobius"/>
    </source>
</evidence>
<feature type="transmembrane region" description="Helical" evidence="1">
    <location>
        <begin position="277"/>
        <end position="296"/>
    </location>
</feature>
<dbReference type="STRING" id="454286.A0A0J8R7A6"/>
<feature type="transmembrane region" description="Helical" evidence="1">
    <location>
        <begin position="131"/>
        <end position="153"/>
    </location>
</feature>
<feature type="transmembrane region" description="Helical" evidence="1">
    <location>
        <begin position="362"/>
        <end position="382"/>
    </location>
</feature>
<dbReference type="AlphaFoldDB" id="A0A0J8R7A6"/>
<keyword evidence="1" id="KW-0812">Transmembrane</keyword>
<feature type="transmembrane region" description="Helical" evidence="1">
    <location>
        <begin position="328"/>
        <end position="350"/>
    </location>
</feature>
<dbReference type="EMBL" id="DS268124">
    <property type="protein sequence ID" value="KMU80335.1"/>
    <property type="molecule type" value="Genomic_DNA"/>
</dbReference>
<keyword evidence="2" id="KW-0732">Signal</keyword>
<evidence type="ECO:0000313" key="4">
    <source>
        <dbReference type="EMBL" id="KMU80335.1"/>
    </source>
</evidence>
<dbReference type="InterPro" id="IPR002656">
    <property type="entry name" value="Acyl_transf_3_dom"/>
</dbReference>
<keyword evidence="1" id="KW-0472">Membrane</keyword>
<evidence type="ECO:0000313" key="5">
    <source>
        <dbReference type="Proteomes" id="UP000054559"/>
    </source>
</evidence>
<dbReference type="InterPro" id="IPR050879">
    <property type="entry name" value="Acyltransferase_3"/>
</dbReference>
<feature type="transmembrane region" description="Helical" evidence="1">
    <location>
        <begin position="83"/>
        <end position="102"/>
    </location>
</feature>
<dbReference type="OrthoDB" id="5405781at2759"/>
<feature type="domain" description="Acyltransferase 3" evidence="3">
    <location>
        <begin position="34"/>
        <end position="386"/>
    </location>
</feature>
<feature type="transmembrane region" description="Helical" evidence="1">
    <location>
        <begin position="200"/>
        <end position="222"/>
    </location>
</feature>
<feature type="signal peptide" evidence="2">
    <location>
        <begin position="1"/>
        <end position="18"/>
    </location>
</feature>